<organism evidence="2 3">
    <name type="scientific">Phascolomyces articulosus</name>
    <dbReference type="NCBI Taxonomy" id="60185"/>
    <lineage>
        <taxon>Eukaryota</taxon>
        <taxon>Fungi</taxon>
        <taxon>Fungi incertae sedis</taxon>
        <taxon>Mucoromycota</taxon>
        <taxon>Mucoromycotina</taxon>
        <taxon>Mucoromycetes</taxon>
        <taxon>Mucorales</taxon>
        <taxon>Lichtheimiaceae</taxon>
        <taxon>Phascolomyces</taxon>
    </lineage>
</organism>
<feature type="compositionally biased region" description="Basic residues" evidence="1">
    <location>
        <begin position="1"/>
        <end position="11"/>
    </location>
</feature>
<proteinExistence type="predicted"/>
<accession>A0AAD5KI25</accession>
<reference evidence="2" key="1">
    <citation type="journal article" date="2022" name="IScience">
        <title>Evolution of zygomycete secretomes and the origins of terrestrial fungal ecologies.</title>
        <authorList>
            <person name="Chang Y."/>
            <person name="Wang Y."/>
            <person name="Mondo S."/>
            <person name="Ahrendt S."/>
            <person name="Andreopoulos W."/>
            <person name="Barry K."/>
            <person name="Beard J."/>
            <person name="Benny G.L."/>
            <person name="Blankenship S."/>
            <person name="Bonito G."/>
            <person name="Cuomo C."/>
            <person name="Desiro A."/>
            <person name="Gervers K.A."/>
            <person name="Hundley H."/>
            <person name="Kuo A."/>
            <person name="LaButti K."/>
            <person name="Lang B.F."/>
            <person name="Lipzen A."/>
            <person name="O'Donnell K."/>
            <person name="Pangilinan J."/>
            <person name="Reynolds N."/>
            <person name="Sandor L."/>
            <person name="Smith M.E."/>
            <person name="Tsang A."/>
            <person name="Grigoriev I.V."/>
            <person name="Stajich J.E."/>
            <person name="Spatafora J.W."/>
        </authorList>
    </citation>
    <scope>NUCLEOTIDE SEQUENCE</scope>
    <source>
        <strain evidence="2">RSA 2281</strain>
    </source>
</reference>
<evidence type="ECO:0000313" key="2">
    <source>
        <dbReference type="EMBL" id="KAI9271671.1"/>
    </source>
</evidence>
<feature type="region of interest" description="Disordered" evidence="1">
    <location>
        <begin position="1"/>
        <end position="36"/>
    </location>
</feature>
<dbReference type="GO" id="GO:0005634">
    <property type="term" value="C:nucleus"/>
    <property type="evidence" value="ECO:0007669"/>
    <property type="project" value="TreeGrafter"/>
</dbReference>
<feature type="compositionally biased region" description="Basic and acidic residues" evidence="1">
    <location>
        <begin position="164"/>
        <end position="177"/>
    </location>
</feature>
<feature type="compositionally biased region" description="Basic and acidic residues" evidence="1">
    <location>
        <begin position="115"/>
        <end position="145"/>
    </location>
</feature>
<protein>
    <submittedName>
        <fullName evidence="2">Uncharacterized protein</fullName>
    </submittedName>
</protein>
<feature type="compositionally biased region" description="Basic and acidic residues" evidence="1">
    <location>
        <begin position="50"/>
        <end position="92"/>
    </location>
</feature>
<evidence type="ECO:0000256" key="1">
    <source>
        <dbReference type="SAM" id="MobiDB-lite"/>
    </source>
</evidence>
<dbReference type="InterPro" id="IPR026680">
    <property type="entry name" value="CCDC137"/>
</dbReference>
<dbReference type="PANTHER" id="PTHR21838">
    <property type="entry name" value="COILED-COIL DOMAIN-CONTAINING PROTEIN 137"/>
    <property type="match status" value="1"/>
</dbReference>
<feature type="compositionally biased region" description="Basic and acidic residues" evidence="1">
    <location>
        <begin position="12"/>
        <end position="22"/>
    </location>
</feature>
<feature type="region of interest" description="Disordered" evidence="1">
    <location>
        <begin position="50"/>
        <end position="207"/>
    </location>
</feature>
<dbReference type="AlphaFoldDB" id="A0AAD5KI25"/>
<dbReference type="Proteomes" id="UP001209540">
    <property type="component" value="Unassembled WGS sequence"/>
</dbReference>
<comment type="caution">
    <text evidence="2">The sequence shown here is derived from an EMBL/GenBank/DDBJ whole genome shotgun (WGS) entry which is preliminary data.</text>
</comment>
<evidence type="ECO:0000313" key="3">
    <source>
        <dbReference type="Proteomes" id="UP001209540"/>
    </source>
</evidence>
<dbReference type="EMBL" id="JAIXMP010000006">
    <property type="protein sequence ID" value="KAI9271671.1"/>
    <property type="molecule type" value="Genomic_DNA"/>
</dbReference>
<sequence>MPHKRVKASLRKKQEFNKRRVDLPVTTSKSDDTPKSFARLIRYKDITEKKAKEKKDAKKREQEKAKEEAADMKIRKGERLREFNERVNKKYQQDFIQAVKATKPLSQRKRRNREARKQKQQDKKQRQLDQYGGRDFDDLKDDVKFGEVANAPPTLTKIPKARGRGKETLEAKTREAVASDEDEGMKQLKASHKRKLQNMSASARKTLEGERNRAIELYRAKKAKKMVASGLTPLIS</sequence>
<reference evidence="2" key="2">
    <citation type="submission" date="2023-02" db="EMBL/GenBank/DDBJ databases">
        <authorList>
            <consortium name="DOE Joint Genome Institute"/>
            <person name="Mondo S.J."/>
            <person name="Chang Y."/>
            <person name="Wang Y."/>
            <person name="Ahrendt S."/>
            <person name="Andreopoulos W."/>
            <person name="Barry K."/>
            <person name="Beard J."/>
            <person name="Benny G.L."/>
            <person name="Blankenship S."/>
            <person name="Bonito G."/>
            <person name="Cuomo C."/>
            <person name="Desiro A."/>
            <person name="Gervers K.A."/>
            <person name="Hundley H."/>
            <person name="Kuo A."/>
            <person name="LaButti K."/>
            <person name="Lang B.F."/>
            <person name="Lipzen A."/>
            <person name="O'Donnell K."/>
            <person name="Pangilinan J."/>
            <person name="Reynolds N."/>
            <person name="Sandor L."/>
            <person name="Smith M.W."/>
            <person name="Tsang A."/>
            <person name="Grigoriev I.V."/>
            <person name="Stajich J.E."/>
            <person name="Spatafora J.W."/>
        </authorList>
    </citation>
    <scope>NUCLEOTIDE SEQUENCE</scope>
    <source>
        <strain evidence="2">RSA 2281</strain>
    </source>
</reference>
<gene>
    <name evidence="2" type="ORF">BDA99DRAFT_534155</name>
</gene>
<name>A0AAD5KI25_9FUNG</name>
<keyword evidence="3" id="KW-1185">Reference proteome</keyword>
<dbReference type="PANTHER" id="PTHR21838:SF2">
    <property type="entry name" value="COILED-COIL DOMAIN-CONTAINING PROTEIN 137"/>
    <property type="match status" value="1"/>
</dbReference>